<evidence type="ECO:0000313" key="9">
    <source>
        <dbReference type="Proteomes" id="UP000532194"/>
    </source>
</evidence>
<dbReference type="InterPro" id="IPR007502">
    <property type="entry name" value="Helicase-assoc_dom"/>
</dbReference>
<evidence type="ECO:0000256" key="1">
    <source>
        <dbReference type="ARBA" id="ARBA00022741"/>
    </source>
</evidence>
<dbReference type="FunFam" id="1.20.120.1080:FF:000005">
    <property type="entry name" value="ATP-dependent helicase HrpA"/>
    <property type="match status" value="1"/>
</dbReference>
<dbReference type="Pfam" id="PF07717">
    <property type="entry name" value="OB_NTP_bind"/>
    <property type="match status" value="1"/>
</dbReference>
<gene>
    <name evidence="8" type="ORF">G1C95_0118</name>
</gene>
<evidence type="ECO:0000259" key="6">
    <source>
        <dbReference type="PROSITE" id="PS51192"/>
    </source>
</evidence>
<keyword evidence="3 8" id="KW-0347">Helicase</keyword>
<feature type="domain" description="Helicase ATP-binding" evidence="6">
    <location>
        <begin position="19"/>
        <end position="183"/>
    </location>
</feature>
<dbReference type="InterPro" id="IPR001650">
    <property type="entry name" value="Helicase_C-like"/>
</dbReference>
<feature type="region of interest" description="Disordered" evidence="5">
    <location>
        <begin position="1002"/>
        <end position="1023"/>
    </location>
</feature>
<protein>
    <submittedName>
        <fullName evidence="8">ATP-dependent helicase</fullName>
    </submittedName>
</protein>
<keyword evidence="1" id="KW-0547">Nucleotide-binding</keyword>
<dbReference type="InterPro" id="IPR011709">
    <property type="entry name" value="DEAD-box_helicase_OB_fold"/>
</dbReference>
<feature type="compositionally biased region" description="Polar residues" evidence="5">
    <location>
        <begin position="1008"/>
        <end position="1021"/>
    </location>
</feature>
<keyword evidence="4" id="KW-0067">ATP-binding</keyword>
<proteinExistence type="predicted"/>
<dbReference type="CDD" id="cd18791">
    <property type="entry name" value="SF2_C_RHA"/>
    <property type="match status" value="1"/>
</dbReference>
<dbReference type="Pfam" id="PF00270">
    <property type="entry name" value="DEAD"/>
    <property type="match status" value="1"/>
</dbReference>
<dbReference type="PANTHER" id="PTHR18934:SF99">
    <property type="entry name" value="ATP-DEPENDENT RNA HELICASE DHX37-RELATED"/>
    <property type="match status" value="1"/>
</dbReference>
<reference evidence="8 9" key="1">
    <citation type="submission" date="2020-02" db="EMBL/GenBank/DDBJ databases">
        <title>Characterization of phylogenetic diversity of novel bifidobacterial species isolated in Czech ZOOs.</title>
        <authorList>
            <person name="Lugli G.A."/>
            <person name="Vera N.B."/>
            <person name="Ventura M."/>
        </authorList>
    </citation>
    <scope>NUCLEOTIDE SEQUENCE [LARGE SCALE GENOMIC DNA]</scope>
    <source>
        <strain evidence="8 9">DSM 109957</strain>
    </source>
</reference>
<dbReference type="Gene3D" id="1.20.120.1080">
    <property type="match status" value="1"/>
</dbReference>
<dbReference type="SMART" id="SM00847">
    <property type="entry name" value="HA2"/>
    <property type="match status" value="1"/>
</dbReference>
<accession>A0A7Y0EMH3</accession>
<dbReference type="PROSITE" id="PS51192">
    <property type="entry name" value="HELICASE_ATP_BIND_1"/>
    <property type="match status" value="1"/>
</dbReference>
<dbReference type="GO" id="GO:0005524">
    <property type="term" value="F:ATP binding"/>
    <property type="evidence" value="ECO:0007669"/>
    <property type="project" value="UniProtKB-KW"/>
</dbReference>
<evidence type="ECO:0000313" key="8">
    <source>
        <dbReference type="EMBL" id="NMM92933.1"/>
    </source>
</evidence>
<evidence type="ECO:0000256" key="5">
    <source>
        <dbReference type="SAM" id="MobiDB-lite"/>
    </source>
</evidence>
<evidence type="ECO:0000256" key="3">
    <source>
        <dbReference type="ARBA" id="ARBA00022806"/>
    </source>
</evidence>
<dbReference type="SUPFAM" id="SSF52540">
    <property type="entry name" value="P-loop containing nucleoside triphosphate hydrolases"/>
    <property type="match status" value="1"/>
</dbReference>
<feature type="domain" description="Helicase C-terminal" evidence="7">
    <location>
        <begin position="267"/>
        <end position="444"/>
    </location>
</feature>
<dbReference type="SMART" id="SM00487">
    <property type="entry name" value="DEXDc"/>
    <property type="match status" value="1"/>
</dbReference>
<keyword evidence="9" id="KW-1185">Reference proteome</keyword>
<evidence type="ECO:0000256" key="2">
    <source>
        <dbReference type="ARBA" id="ARBA00022801"/>
    </source>
</evidence>
<dbReference type="InterPro" id="IPR011545">
    <property type="entry name" value="DEAD/DEAH_box_helicase_dom"/>
</dbReference>
<dbReference type="Pfam" id="PF11898">
    <property type="entry name" value="DUF3418"/>
    <property type="match status" value="2"/>
</dbReference>
<dbReference type="InterPro" id="IPR014001">
    <property type="entry name" value="Helicase_ATP-bd"/>
</dbReference>
<feature type="region of interest" description="Disordered" evidence="5">
    <location>
        <begin position="231"/>
        <end position="254"/>
    </location>
</feature>
<dbReference type="InterPro" id="IPR003593">
    <property type="entry name" value="AAA+_ATPase"/>
</dbReference>
<name>A0A7Y0EMH3_9BIFI</name>
<dbReference type="SMART" id="SM00382">
    <property type="entry name" value="AAA"/>
    <property type="match status" value="1"/>
</dbReference>
<dbReference type="PANTHER" id="PTHR18934">
    <property type="entry name" value="ATP-DEPENDENT RNA HELICASE"/>
    <property type="match status" value="1"/>
</dbReference>
<dbReference type="Proteomes" id="UP000532194">
    <property type="component" value="Unassembled WGS sequence"/>
</dbReference>
<evidence type="ECO:0000256" key="4">
    <source>
        <dbReference type="ARBA" id="ARBA00022840"/>
    </source>
</evidence>
<dbReference type="GO" id="GO:0016787">
    <property type="term" value="F:hydrolase activity"/>
    <property type="evidence" value="ECO:0007669"/>
    <property type="project" value="UniProtKB-KW"/>
</dbReference>
<dbReference type="PROSITE" id="PS51194">
    <property type="entry name" value="HELICASE_CTER"/>
    <property type="match status" value="1"/>
</dbReference>
<comment type="caution">
    <text evidence="8">The sequence shown here is derived from an EMBL/GenBank/DDBJ whole genome shotgun (WGS) entry which is preliminary data.</text>
</comment>
<dbReference type="Pfam" id="PF21010">
    <property type="entry name" value="HA2_C"/>
    <property type="match status" value="1"/>
</dbReference>
<dbReference type="InterPro" id="IPR027417">
    <property type="entry name" value="P-loop_NTPase"/>
</dbReference>
<sequence length="1417" mass="156524">MKFEYPPELPVSAARDDIAEAIKRSQVVIVSGQTGSGKTTQLPKIVLELGRGTHGHQIVHTQPRRIAARTVAERIASEMGVRLGDEVGYQVRFTDESSPNTRLRVVTDGILLAQIQRDPKLSQYDTIIIDEAHERSLNIDFLLGYLTALLPRRRDLKLVITSATIDSVKFQEHFEHALHEKVPVIEVSGRTYPVQVVYEPLGTAPALMREVPGFAVGARPGDADYEELANAIADSEDRPGRNGRGGNRNAGYADDGIGDMPTAVARACAELVIHSSHERGPRDILVFASGERDIHEFEAALKHHYGPRAEDMRRPDAIEIMPLFARLSAADQHKVFEAHTHQRIVIATNVAETSLTVPGIRYVVDPGTARISRYSKTAKVQRLPIEPISQASADQRSGRCGRVADGIAIRLYSREDYETRPRFTEPEILRTSLGAVVLHMLSVGVARTAEDVTSFGFIDPPDMKAVSDGFNELTELKAIGRKRGEVTLTHTGRQLARIPIDVRLGRMVIEAAKAGSPNMLAAVLVIVAFLSLQDPRERPDDNREEADRIHNRYADETSDFLTALNIWDRVFQADGEPSNNALRRICKTEYFSWLRMRQWKDLVTQLRAMCKELKFTVGDPLPAARPGLEVRNKPLNQQPAHSLCCSWDSDGIHKAMLSGLLSMMGMQVVREPKASDFAGLTGAAKARAMKRAQKQSKNEYQGARGTHFSLFPASAVAKKTPSWVMSTELVETSRLWARYCAVIDPAWAEPLAGALTRTTYAEPHWSASRGSAVATARVLLYGLPIVQDRAVQWGRINPPEARDFLIRQGLVEGDIQQRFSWDEFVGHNRDVLEDAAEDASRTRQLADTVSDEDLFDFYNARIPNDVTCVADLAKWWKTKHDEQPHLLDFDPSKVERLNDSDQVSLDDYPDHWHTLGTDGQPIDLRLSYVYDPANPLDGVTVHVPLKALSRITPEQFTWNVPGLLDELILAMIKALPKQLRVQFVPAPDAARKIRGWIDEHYPDLPGSGSRQKPNTPMSSSIADAFDAAGGTGAAGSAGAAGRAKAAQSSQIPAAEGRAAAWPDLAHVFTQAAIATVGAQIHPEVLGPELVDRLNPYLKVTFSVERQLPAGKHPRTRRHGRGPITVLGTSKDLKALQRQFAAEAEASARQMVKKQAEQAGQQGNLVSQANLLHKAGATTESRATMLWRGALDALRLPDERISSRWLGSEALMLAAAPYQSTKALVEDMQLAAVKRLLPDVDKLPDDEALANAVLDVQQVYEDTVYQVARDVIAVLKAYADVDKATSGKADLPMLSVLQSIREHIATLVYPGFIGRTPPKRLTSLTRYLKADISRLTKAKSDKNRDVKWAWQADEAKQLVDKALARAKAEPAGPRHEALMKQADAARWLLEEFYVSLWAQEIGTKEPASLQRIRKALAS</sequence>
<dbReference type="EMBL" id="JAAIII010000001">
    <property type="protein sequence ID" value="NMM92933.1"/>
    <property type="molecule type" value="Genomic_DNA"/>
</dbReference>
<dbReference type="InterPro" id="IPR024590">
    <property type="entry name" value="HrpA_C"/>
</dbReference>
<keyword evidence="2" id="KW-0378">Hydrolase</keyword>
<dbReference type="Pfam" id="PF00271">
    <property type="entry name" value="Helicase_C"/>
    <property type="match status" value="1"/>
</dbReference>
<dbReference type="Gene3D" id="3.40.50.300">
    <property type="entry name" value="P-loop containing nucleotide triphosphate hydrolases"/>
    <property type="match status" value="2"/>
</dbReference>
<dbReference type="SMART" id="SM00490">
    <property type="entry name" value="HELICc"/>
    <property type="match status" value="1"/>
</dbReference>
<dbReference type="GO" id="GO:0003723">
    <property type="term" value="F:RNA binding"/>
    <property type="evidence" value="ECO:0007669"/>
    <property type="project" value="TreeGrafter"/>
</dbReference>
<organism evidence="8 9">
    <name type="scientific">Bifidobacterium oedipodis</name>
    <dbReference type="NCBI Taxonomy" id="2675322"/>
    <lineage>
        <taxon>Bacteria</taxon>
        <taxon>Bacillati</taxon>
        <taxon>Actinomycetota</taxon>
        <taxon>Actinomycetes</taxon>
        <taxon>Bifidobacteriales</taxon>
        <taxon>Bifidobacteriaceae</taxon>
        <taxon>Bifidobacterium</taxon>
    </lineage>
</organism>
<evidence type="ECO:0000259" key="7">
    <source>
        <dbReference type="PROSITE" id="PS51194"/>
    </source>
</evidence>
<dbReference type="GO" id="GO:0004386">
    <property type="term" value="F:helicase activity"/>
    <property type="evidence" value="ECO:0007669"/>
    <property type="project" value="UniProtKB-KW"/>
</dbReference>